<evidence type="ECO:0000256" key="1">
    <source>
        <dbReference type="SAM" id="Phobius"/>
    </source>
</evidence>
<protein>
    <submittedName>
        <fullName evidence="2">Uncharacterized protein</fullName>
    </submittedName>
</protein>
<organism evidence="2 3">
    <name type="scientific">Falsiroseomonas frigidaquae</name>
    <dbReference type="NCBI Taxonomy" id="487318"/>
    <lineage>
        <taxon>Bacteria</taxon>
        <taxon>Pseudomonadati</taxon>
        <taxon>Pseudomonadota</taxon>
        <taxon>Alphaproteobacteria</taxon>
        <taxon>Acetobacterales</taxon>
        <taxon>Roseomonadaceae</taxon>
        <taxon>Falsiroseomonas</taxon>
    </lineage>
</organism>
<keyword evidence="3" id="KW-1185">Reference proteome</keyword>
<keyword evidence="1" id="KW-1133">Transmembrane helix</keyword>
<proteinExistence type="predicted"/>
<feature type="transmembrane region" description="Helical" evidence="1">
    <location>
        <begin position="16"/>
        <end position="33"/>
    </location>
</feature>
<dbReference type="EMBL" id="JAAVTX010000001">
    <property type="protein sequence ID" value="NKE43372.1"/>
    <property type="molecule type" value="Genomic_DNA"/>
</dbReference>
<keyword evidence="1" id="KW-0812">Transmembrane</keyword>
<name>A0ABX1EWA8_9PROT</name>
<dbReference type="RefSeq" id="WP_168046312.1">
    <property type="nucleotide sequence ID" value="NZ_JAATJR010000001.1"/>
</dbReference>
<evidence type="ECO:0000313" key="3">
    <source>
        <dbReference type="Proteomes" id="UP000765160"/>
    </source>
</evidence>
<evidence type="ECO:0000313" key="2">
    <source>
        <dbReference type="EMBL" id="NKE43372.1"/>
    </source>
</evidence>
<sequence length="139" mass="15272">MTAVEATRGLPDWAKLFLPMLLTLLLGGTAWLVQWGEMRQARQQDQAAISALQQQISALANKVDGYAGATLTMAEQQRSDDRRLSAVETEIGTARGVSSLIASQIGEMRAVLQGLRDEQQMLRRALENRQRSALSHNPA</sequence>
<accession>A0ABX1EWA8</accession>
<comment type="caution">
    <text evidence="2">The sequence shown here is derived from an EMBL/GenBank/DDBJ whole genome shotgun (WGS) entry which is preliminary data.</text>
</comment>
<dbReference type="Proteomes" id="UP000765160">
    <property type="component" value="Unassembled WGS sequence"/>
</dbReference>
<reference evidence="2 3" key="1">
    <citation type="submission" date="2020-03" db="EMBL/GenBank/DDBJ databases">
        <title>Roseomonas selenitidurans sp. nov. isolated from soil.</title>
        <authorList>
            <person name="Liu H."/>
        </authorList>
    </citation>
    <scope>NUCLEOTIDE SEQUENCE [LARGE SCALE GENOMIC DNA]</scope>
    <source>
        <strain evidence="2 3">JCM 15073</strain>
    </source>
</reference>
<keyword evidence="1" id="KW-0472">Membrane</keyword>
<gene>
    <name evidence="2" type="ORF">HB662_01180</name>
</gene>